<reference evidence="1" key="3">
    <citation type="submission" date="2022-06" db="EMBL/GenBank/DDBJ databases">
        <title>Genomic Encyclopedia of Type Strains, Phase III (KMG-III): the genomes of soil and plant-associated and newly described type strains.</title>
        <authorList>
            <person name="Whitman W."/>
        </authorList>
    </citation>
    <scope>NUCLEOTIDE SEQUENCE</scope>
    <source>
        <strain evidence="1">CPCC 202695</strain>
    </source>
</reference>
<evidence type="ECO:0000313" key="1">
    <source>
        <dbReference type="EMBL" id="MCP2368541.1"/>
    </source>
</evidence>
<keyword evidence="4" id="KW-1185">Reference proteome</keyword>
<dbReference type="Proteomes" id="UP000893823">
    <property type="component" value="Unassembled WGS sequence"/>
</dbReference>
<evidence type="ECO:0000313" key="4">
    <source>
        <dbReference type="Proteomes" id="UP000893823"/>
    </source>
</evidence>
<name>A0A1H1LK22_9MICO</name>
<dbReference type="EMBL" id="SODL02000005">
    <property type="protein sequence ID" value="MCP2368541.1"/>
    <property type="molecule type" value="Genomic_DNA"/>
</dbReference>
<dbReference type="STRING" id="589382.SAMN04489721_0170"/>
<reference evidence="3" key="1">
    <citation type="submission" date="2016-10" db="EMBL/GenBank/DDBJ databases">
        <authorList>
            <person name="Varghese N."/>
            <person name="Submissions S."/>
        </authorList>
    </citation>
    <scope>NUCLEOTIDE SEQUENCE [LARGE SCALE GENOMIC DNA]</scope>
    <source>
        <strain evidence="3">CPCC 202695</strain>
    </source>
</reference>
<evidence type="ECO:0000313" key="3">
    <source>
        <dbReference type="Proteomes" id="UP000199482"/>
    </source>
</evidence>
<dbReference type="AlphaFoldDB" id="A0A1H1LK22"/>
<reference evidence="2" key="2">
    <citation type="submission" date="2016-10" db="EMBL/GenBank/DDBJ databases">
        <authorList>
            <person name="de Groot N.N."/>
        </authorList>
    </citation>
    <scope>NUCLEOTIDE SEQUENCE [LARGE SCALE GENOMIC DNA]</scope>
    <source>
        <strain evidence="2">CPCC 202695</strain>
    </source>
</reference>
<accession>A0A1H1LK22</accession>
<dbReference type="RefSeq" id="WP_092668472.1">
    <property type="nucleotide sequence ID" value="NZ_BMDN01000005.1"/>
</dbReference>
<proteinExistence type="predicted"/>
<sequence length="212" mass="22882">MSSERDELVVEVDEARWTALPRCRTADERRAWVAAADARLTTATGHWPADVIELVPAVVGRALELRGDDGVVLQFWPATIPAAVLVRIAVLPSPGLAAIADELRAAPTSHVERFDGARLGPGVEWVQSDVLPGADDESLIGTQYCFADDDDLVLVTLEPTLPTVFAHVVDEVRAMMRGIARVRDDGDWHARPLPGDVGVRADLERWPAAGAA</sequence>
<evidence type="ECO:0000313" key="2">
    <source>
        <dbReference type="EMBL" id="SDR74901.1"/>
    </source>
</evidence>
<dbReference type="Proteomes" id="UP000199482">
    <property type="component" value="Chromosome I"/>
</dbReference>
<organism evidence="2 3">
    <name type="scientific">Agromyces flavus</name>
    <dbReference type="NCBI Taxonomy" id="589382"/>
    <lineage>
        <taxon>Bacteria</taxon>
        <taxon>Bacillati</taxon>
        <taxon>Actinomycetota</taxon>
        <taxon>Actinomycetes</taxon>
        <taxon>Micrococcales</taxon>
        <taxon>Microbacteriaceae</taxon>
        <taxon>Agromyces</taxon>
    </lineage>
</organism>
<dbReference type="EMBL" id="LT629755">
    <property type="protein sequence ID" value="SDR74901.1"/>
    <property type="molecule type" value="Genomic_DNA"/>
</dbReference>
<gene>
    <name evidence="1" type="ORF">BCL57_002717</name>
    <name evidence="2" type="ORF">SAMN04489721_0170</name>
</gene>
<protein>
    <submittedName>
        <fullName evidence="2">Uncharacterized protein</fullName>
    </submittedName>
</protein>